<organism evidence="10 11">
    <name type="scientific">Cuscuta epithymum</name>
    <dbReference type="NCBI Taxonomy" id="186058"/>
    <lineage>
        <taxon>Eukaryota</taxon>
        <taxon>Viridiplantae</taxon>
        <taxon>Streptophyta</taxon>
        <taxon>Embryophyta</taxon>
        <taxon>Tracheophyta</taxon>
        <taxon>Spermatophyta</taxon>
        <taxon>Magnoliopsida</taxon>
        <taxon>eudicotyledons</taxon>
        <taxon>Gunneridae</taxon>
        <taxon>Pentapetalae</taxon>
        <taxon>asterids</taxon>
        <taxon>lamiids</taxon>
        <taxon>Solanales</taxon>
        <taxon>Convolvulaceae</taxon>
        <taxon>Cuscuteae</taxon>
        <taxon>Cuscuta</taxon>
        <taxon>Cuscuta subgen. Cuscuta</taxon>
    </lineage>
</organism>
<dbReference type="Pfam" id="PF26130">
    <property type="entry name" value="PB1-like"/>
    <property type="match status" value="1"/>
</dbReference>
<dbReference type="InterPro" id="IPR001207">
    <property type="entry name" value="Transposase_mutator"/>
</dbReference>
<dbReference type="PANTHER" id="PTHR31973:SF189">
    <property type="entry name" value="TRANSPOSASE, MUDR, PLANT, MULE TRANSPOSASE DOMAIN PROTEIN-RELATED"/>
    <property type="match status" value="1"/>
</dbReference>
<keyword evidence="6" id="KW-0233">DNA recombination</keyword>
<feature type="compositionally biased region" description="Polar residues" evidence="8">
    <location>
        <begin position="752"/>
        <end position="765"/>
    </location>
</feature>
<keyword evidence="3 7" id="KW-0863">Zinc-finger</keyword>
<keyword evidence="2" id="KW-0479">Metal-binding</keyword>
<evidence type="ECO:0000313" key="11">
    <source>
        <dbReference type="Proteomes" id="UP001152523"/>
    </source>
</evidence>
<feature type="domain" description="SWIM-type" evidence="9">
    <location>
        <begin position="646"/>
        <end position="678"/>
    </location>
</feature>
<dbReference type="Proteomes" id="UP001152523">
    <property type="component" value="Unassembled WGS sequence"/>
</dbReference>
<evidence type="ECO:0000256" key="5">
    <source>
        <dbReference type="ARBA" id="ARBA00023125"/>
    </source>
</evidence>
<dbReference type="AlphaFoldDB" id="A0AAV0E6V6"/>
<evidence type="ECO:0000313" key="10">
    <source>
        <dbReference type="EMBL" id="CAH9118408.1"/>
    </source>
</evidence>
<dbReference type="PANTHER" id="PTHR31973">
    <property type="entry name" value="POLYPROTEIN, PUTATIVE-RELATED"/>
    <property type="match status" value="1"/>
</dbReference>
<keyword evidence="5" id="KW-0238">DNA-binding</keyword>
<dbReference type="PROSITE" id="PS50966">
    <property type="entry name" value="ZF_SWIM"/>
    <property type="match status" value="1"/>
</dbReference>
<evidence type="ECO:0000256" key="4">
    <source>
        <dbReference type="ARBA" id="ARBA00022833"/>
    </source>
</evidence>
<comment type="caution">
    <text evidence="10">The sequence shown here is derived from an EMBL/GenBank/DDBJ whole genome shotgun (WGS) entry which is preliminary data.</text>
</comment>
<dbReference type="PROSITE" id="PS01007">
    <property type="entry name" value="TRANSPOSASE_MUTATOR"/>
    <property type="match status" value="1"/>
</dbReference>
<dbReference type="Pfam" id="PF10551">
    <property type="entry name" value="MULE"/>
    <property type="match status" value="1"/>
</dbReference>
<dbReference type="SMART" id="SM00575">
    <property type="entry name" value="ZnF_PMZ"/>
    <property type="match status" value="1"/>
</dbReference>
<accession>A0AAV0E6V6</accession>
<reference evidence="10" key="1">
    <citation type="submission" date="2022-07" db="EMBL/GenBank/DDBJ databases">
        <authorList>
            <person name="Macas J."/>
            <person name="Novak P."/>
            <person name="Neumann P."/>
        </authorList>
    </citation>
    <scope>NUCLEOTIDE SEQUENCE</scope>
</reference>
<evidence type="ECO:0000256" key="8">
    <source>
        <dbReference type="SAM" id="MobiDB-lite"/>
    </source>
</evidence>
<keyword evidence="11" id="KW-1185">Reference proteome</keyword>
<evidence type="ECO:0000256" key="3">
    <source>
        <dbReference type="ARBA" id="ARBA00022771"/>
    </source>
</evidence>
<dbReference type="Pfam" id="PF04434">
    <property type="entry name" value="SWIM"/>
    <property type="match status" value="1"/>
</dbReference>
<dbReference type="EMBL" id="CAMAPF010000867">
    <property type="protein sequence ID" value="CAH9118408.1"/>
    <property type="molecule type" value="Genomic_DNA"/>
</dbReference>
<keyword evidence="4" id="KW-0862">Zinc</keyword>
<feature type="region of interest" description="Disordered" evidence="8">
    <location>
        <begin position="720"/>
        <end position="765"/>
    </location>
</feature>
<feature type="compositionally biased region" description="Polar residues" evidence="8">
    <location>
        <begin position="796"/>
        <end position="825"/>
    </location>
</feature>
<protein>
    <recommendedName>
        <fullName evidence="9">SWIM-type domain-containing protein</fullName>
    </recommendedName>
</protein>
<dbReference type="GO" id="GO:0006313">
    <property type="term" value="P:DNA transposition"/>
    <property type="evidence" value="ECO:0007669"/>
    <property type="project" value="InterPro"/>
</dbReference>
<evidence type="ECO:0000256" key="1">
    <source>
        <dbReference type="ARBA" id="ARBA00022578"/>
    </source>
</evidence>
<dbReference type="GO" id="GO:0008270">
    <property type="term" value="F:zinc ion binding"/>
    <property type="evidence" value="ECO:0007669"/>
    <property type="project" value="UniProtKB-KW"/>
</dbReference>
<sequence>MSGLVNLRFNHSGRWLLKPLQYVNGDVDTIYGFDPDYLCYHDIARKYKDDLGFKTLKNIYVLEPGKDMENGLFLVQDDDMIRKVLNRIRNFSWIDDIELFADHQLDEPLLIPLIEGISVTDHNGDNLNDERQNGLGSDGGSEHGRDPSEVCTGGVPNGYQSDQDCNGGDEEEEVESNQSEDSSDDEATQNYGVNDGSGSFMNGMTFEDVKEARTAIANYGVKFGYKLKIKPNETNRLAVKCLNEEGCPFRLWISKDGKNKGLAVKVCNPEHKCFRHYSIPSASQKWLANYFKGHLEKNPNFRVADMKEEAEKKLKINVSLYKCKRAKRLITQEMDGSYKAEFGYLEAYAATLKRSNPGSKAEIELCSAELKEGKRVFKRMFICFAALRLNWLAGCRRIIGVDGCFLKGVSRGILLSAVGVDGDGQMVPIAWGVTDKENKSNWRWFLTWLVQELDLKTGSDLTLISDMQKGLIIAAQDVIPDAEHRFCARHVYANWSKKWRGDQFCKKFWICAWSTYEEELQNNLKRLGKLSNEAASDVLKYPIQTWCRAYFSSQSKCWMVDNNITESFNAWIREARAKPIVSMLEDIRLKAMKRLSDFKGSHEKWINDWSPTCMEYYQANKEAATGCNIIFNGDVGFEIGEGEDKHTVMLDKLICTCRAWELTGIPCLHALCALYYKKEDSLSYISRWYHKETYMGAYQYPLQPVPGKAFMKVDEYEPILPPPVPDLPGRPKKNRVRGSNEVKGPGSGSKVVDSTSSHRASRKGQIQTCGICHLEGHKRAKCPNKDIPVTNESREQATPATGSTQPENNESREQPTPATGSTPGGVNQRKRPASVEESDSRNGKSKLPCRRMARSKGKQPVTGFGCYVDVNTGSKTINPGMDSEELV</sequence>
<evidence type="ECO:0000256" key="2">
    <source>
        <dbReference type="ARBA" id="ARBA00022723"/>
    </source>
</evidence>
<dbReference type="InterPro" id="IPR007527">
    <property type="entry name" value="Znf_SWIM"/>
</dbReference>
<evidence type="ECO:0000259" key="9">
    <source>
        <dbReference type="PROSITE" id="PS50966"/>
    </source>
</evidence>
<dbReference type="GO" id="GO:0003677">
    <property type="term" value="F:DNA binding"/>
    <property type="evidence" value="ECO:0007669"/>
    <property type="project" value="UniProtKB-KW"/>
</dbReference>
<gene>
    <name evidence="10" type="ORF">CEPIT_LOCUS22268</name>
</gene>
<dbReference type="InterPro" id="IPR018289">
    <property type="entry name" value="MULE_transposase_dom"/>
</dbReference>
<dbReference type="Pfam" id="PF03108">
    <property type="entry name" value="DBD_Tnp_Mut"/>
    <property type="match status" value="1"/>
</dbReference>
<feature type="region of interest" description="Disordered" evidence="8">
    <location>
        <begin position="122"/>
        <end position="197"/>
    </location>
</feature>
<evidence type="ECO:0000256" key="7">
    <source>
        <dbReference type="PROSITE-ProRule" id="PRU00325"/>
    </source>
</evidence>
<name>A0AAV0E6V6_9ASTE</name>
<evidence type="ECO:0000256" key="6">
    <source>
        <dbReference type="ARBA" id="ARBA00023172"/>
    </source>
</evidence>
<feature type="compositionally biased region" description="Basic residues" evidence="8">
    <location>
        <begin position="843"/>
        <end position="857"/>
    </location>
</feature>
<feature type="compositionally biased region" description="Polar residues" evidence="8">
    <location>
        <begin position="188"/>
        <end position="197"/>
    </location>
</feature>
<dbReference type="GO" id="GO:0004803">
    <property type="term" value="F:transposase activity"/>
    <property type="evidence" value="ECO:0007669"/>
    <property type="project" value="InterPro"/>
</dbReference>
<proteinExistence type="predicted"/>
<dbReference type="InterPro" id="IPR058594">
    <property type="entry name" value="PB1-like_dom_pln"/>
</dbReference>
<dbReference type="InterPro" id="IPR006564">
    <property type="entry name" value="Znf_PMZ"/>
</dbReference>
<dbReference type="InterPro" id="IPR004332">
    <property type="entry name" value="Transposase_MuDR"/>
</dbReference>
<feature type="non-terminal residue" evidence="10">
    <location>
        <position position="887"/>
    </location>
</feature>
<keyword evidence="1" id="KW-0815">Transposition</keyword>
<feature type="region of interest" description="Disordered" evidence="8">
    <location>
        <begin position="781"/>
        <end position="887"/>
    </location>
</feature>
<feature type="compositionally biased region" description="Basic and acidic residues" evidence="8">
    <location>
        <begin position="122"/>
        <end position="132"/>
    </location>
</feature>